<dbReference type="AlphaFoldDB" id="A0A517U1I9"/>
<proteinExistence type="predicted"/>
<dbReference type="Proteomes" id="UP000317909">
    <property type="component" value="Chromosome"/>
</dbReference>
<dbReference type="EMBL" id="CP036339">
    <property type="protein sequence ID" value="QDT74486.1"/>
    <property type="molecule type" value="Genomic_DNA"/>
</dbReference>
<accession>A0A517U1I9</accession>
<evidence type="ECO:0000313" key="2">
    <source>
        <dbReference type="Proteomes" id="UP000317909"/>
    </source>
</evidence>
<reference evidence="1 2" key="1">
    <citation type="submission" date="2019-02" db="EMBL/GenBank/DDBJ databases">
        <title>Deep-cultivation of Planctomycetes and their phenomic and genomic characterization uncovers novel biology.</title>
        <authorList>
            <person name="Wiegand S."/>
            <person name="Jogler M."/>
            <person name="Boedeker C."/>
            <person name="Pinto D."/>
            <person name="Vollmers J."/>
            <person name="Rivas-Marin E."/>
            <person name="Kohn T."/>
            <person name="Peeters S.H."/>
            <person name="Heuer A."/>
            <person name="Rast P."/>
            <person name="Oberbeckmann S."/>
            <person name="Bunk B."/>
            <person name="Jeske O."/>
            <person name="Meyerdierks A."/>
            <person name="Storesund J.E."/>
            <person name="Kallscheuer N."/>
            <person name="Luecker S."/>
            <person name="Lage O.M."/>
            <person name="Pohl T."/>
            <person name="Merkel B.J."/>
            <person name="Hornburger P."/>
            <person name="Mueller R.-W."/>
            <person name="Bruemmer F."/>
            <person name="Labrenz M."/>
            <person name="Spormann A.M."/>
            <person name="Op den Camp H."/>
            <person name="Overmann J."/>
            <person name="Amann R."/>
            <person name="Jetten M.S.M."/>
            <person name="Mascher T."/>
            <person name="Medema M.H."/>
            <person name="Devos D.P."/>
            <person name="Kaster A.-K."/>
            <person name="Ovreas L."/>
            <person name="Rohde M."/>
            <person name="Galperin M.Y."/>
            <person name="Jogler C."/>
        </authorList>
    </citation>
    <scope>NUCLEOTIDE SEQUENCE [LARGE SCALE GENOMIC DNA]</scope>
    <source>
        <strain evidence="1 2">I41</strain>
    </source>
</reference>
<protein>
    <recommendedName>
        <fullName evidence="3">Lipoprotein SmpA/OmlA domain-containing protein</fullName>
    </recommendedName>
</protein>
<name>A0A517U1I9_9BACT</name>
<evidence type="ECO:0008006" key="3">
    <source>
        <dbReference type="Google" id="ProtNLM"/>
    </source>
</evidence>
<dbReference type="KEGG" id="llh:I41_36830"/>
<gene>
    <name evidence="1" type="ORF">I41_36830</name>
</gene>
<evidence type="ECO:0000313" key="1">
    <source>
        <dbReference type="EMBL" id="QDT74486.1"/>
    </source>
</evidence>
<organism evidence="1 2">
    <name type="scientific">Lacipirellula limnantheis</name>
    <dbReference type="NCBI Taxonomy" id="2528024"/>
    <lineage>
        <taxon>Bacteria</taxon>
        <taxon>Pseudomonadati</taxon>
        <taxon>Planctomycetota</taxon>
        <taxon>Planctomycetia</taxon>
        <taxon>Pirellulales</taxon>
        <taxon>Lacipirellulaceae</taxon>
        <taxon>Lacipirellula</taxon>
    </lineage>
</organism>
<sequence>MAVAAVFFWAGQLIHSVVGSVVPTSAIAQLRPGMKAEEVKRLLEQPTSIDEGYWLYEKPMNPGWLGIGFNENGELVGYDHETVLP</sequence>
<keyword evidence="2" id="KW-1185">Reference proteome</keyword>